<keyword evidence="6" id="KW-0653">Protein transport</keyword>
<feature type="transmembrane region" description="Helical" evidence="9">
    <location>
        <begin position="21"/>
        <end position="42"/>
    </location>
</feature>
<evidence type="ECO:0000256" key="2">
    <source>
        <dbReference type="ARBA" id="ARBA00022448"/>
    </source>
</evidence>
<evidence type="ECO:0000313" key="12">
    <source>
        <dbReference type="EMBL" id="POP52313.1"/>
    </source>
</evidence>
<evidence type="ECO:0000256" key="8">
    <source>
        <dbReference type="ARBA" id="ARBA00023136"/>
    </source>
</evidence>
<keyword evidence="8 9" id="KW-0472">Membrane</keyword>
<dbReference type="PROSITE" id="PS51257">
    <property type="entry name" value="PROKAR_LIPOPROTEIN"/>
    <property type="match status" value="1"/>
</dbReference>
<evidence type="ECO:0000256" key="9">
    <source>
        <dbReference type="SAM" id="Phobius"/>
    </source>
</evidence>
<evidence type="ECO:0000256" key="3">
    <source>
        <dbReference type="ARBA" id="ARBA00022475"/>
    </source>
</evidence>
<dbReference type="Pfam" id="PF17820">
    <property type="entry name" value="PDZ_6"/>
    <property type="match status" value="1"/>
</dbReference>
<evidence type="ECO:0000256" key="6">
    <source>
        <dbReference type="ARBA" id="ARBA00022927"/>
    </source>
</evidence>
<feature type="domain" description="Type II secretion system protein GspC N-terminal" evidence="10">
    <location>
        <begin position="22"/>
        <end position="165"/>
    </location>
</feature>
<organism evidence="12 13">
    <name type="scientific">Zhongshania marina</name>
    <dbReference type="NCBI Taxonomy" id="2304603"/>
    <lineage>
        <taxon>Bacteria</taxon>
        <taxon>Pseudomonadati</taxon>
        <taxon>Pseudomonadota</taxon>
        <taxon>Gammaproteobacteria</taxon>
        <taxon>Cellvibrionales</taxon>
        <taxon>Spongiibacteraceae</taxon>
        <taxon>Zhongshania</taxon>
    </lineage>
</organism>
<dbReference type="AlphaFoldDB" id="A0A2S4HE92"/>
<evidence type="ECO:0000259" key="11">
    <source>
        <dbReference type="Pfam" id="PF17820"/>
    </source>
</evidence>
<dbReference type="Proteomes" id="UP000237222">
    <property type="component" value="Unassembled WGS sequence"/>
</dbReference>
<evidence type="ECO:0008006" key="14">
    <source>
        <dbReference type="Google" id="ProtNLM"/>
    </source>
</evidence>
<dbReference type="Pfam" id="PF11356">
    <property type="entry name" value="T2SSC"/>
    <property type="match status" value="1"/>
</dbReference>
<evidence type="ECO:0000256" key="1">
    <source>
        <dbReference type="ARBA" id="ARBA00004533"/>
    </source>
</evidence>
<dbReference type="InterPro" id="IPR036034">
    <property type="entry name" value="PDZ_sf"/>
</dbReference>
<comment type="caution">
    <text evidence="12">The sequence shown here is derived from an EMBL/GenBank/DDBJ whole genome shotgun (WGS) entry which is preliminary data.</text>
</comment>
<keyword evidence="4" id="KW-0997">Cell inner membrane</keyword>
<evidence type="ECO:0000313" key="13">
    <source>
        <dbReference type="Proteomes" id="UP000237222"/>
    </source>
</evidence>
<dbReference type="InterPro" id="IPR024961">
    <property type="entry name" value="T2SS_GspC_N"/>
</dbReference>
<reference evidence="12" key="1">
    <citation type="submission" date="2018-01" db="EMBL/GenBank/DDBJ databases">
        <authorList>
            <person name="Yu X.-D."/>
        </authorList>
    </citation>
    <scope>NUCLEOTIDE SEQUENCE</scope>
    <source>
        <strain evidence="12">ZX-21</strain>
    </source>
</reference>
<keyword evidence="7 9" id="KW-1133">Transmembrane helix</keyword>
<gene>
    <name evidence="12" type="ORF">C0068_12310</name>
</gene>
<dbReference type="GO" id="GO:0015031">
    <property type="term" value="P:protein transport"/>
    <property type="evidence" value="ECO:0007669"/>
    <property type="project" value="UniProtKB-KW"/>
</dbReference>
<evidence type="ECO:0000256" key="7">
    <source>
        <dbReference type="ARBA" id="ARBA00022989"/>
    </source>
</evidence>
<accession>A0A2S4HE92</accession>
<dbReference type="EMBL" id="PQGG01000029">
    <property type="protein sequence ID" value="POP52313.1"/>
    <property type="molecule type" value="Genomic_DNA"/>
</dbReference>
<sequence length="296" mass="32203">MDRSVILIKFFPPRVVNLVNVLLWAALLACLAGLCWQISAWLRDPALPSAVVKDDRQSISSTGNSGSSYDVQSLLGVPLFGVPPVGEVAATESEKEVRRSTLKITVIGLVAGNDEKGVAVLRHANKTKAYSVGEKIEVPGSVRLLAVLPEYIIIENNRKREKIELDKKAGLAGISSAASPSVDDNSTVNLNTPEIRSLIGDARDTVQNSPLMLARFFSANPVNEGGRLLGYEIKPGRDKRLFEQLSLEPGDVVLSVNGQSVADLQPQELFKLMQNTTSFELLVQRADTILTKRFDI</sequence>
<evidence type="ECO:0000256" key="5">
    <source>
        <dbReference type="ARBA" id="ARBA00022692"/>
    </source>
</evidence>
<proteinExistence type="predicted"/>
<dbReference type="Gene3D" id="2.30.42.10">
    <property type="match status" value="1"/>
</dbReference>
<evidence type="ECO:0000256" key="4">
    <source>
        <dbReference type="ARBA" id="ARBA00022519"/>
    </source>
</evidence>
<keyword evidence="3" id="KW-1003">Cell membrane</keyword>
<keyword evidence="5 9" id="KW-0812">Transmembrane</keyword>
<dbReference type="SUPFAM" id="SSF50156">
    <property type="entry name" value="PDZ domain-like"/>
    <property type="match status" value="1"/>
</dbReference>
<evidence type="ECO:0000259" key="10">
    <source>
        <dbReference type="Pfam" id="PF11356"/>
    </source>
</evidence>
<dbReference type="Gene3D" id="2.30.30.830">
    <property type="match status" value="1"/>
</dbReference>
<feature type="domain" description="PDZ" evidence="11">
    <location>
        <begin position="247"/>
        <end position="285"/>
    </location>
</feature>
<dbReference type="InterPro" id="IPR041489">
    <property type="entry name" value="PDZ_6"/>
</dbReference>
<dbReference type="GO" id="GO:0005886">
    <property type="term" value="C:plasma membrane"/>
    <property type="evidence" value="ECO:0007669"/>
    <property type="project" value="UniProtKB-SubCell"/>
</dbReference>
<protein>
    <recommendedName>
        <fullName evidence="14">Type II secretion system protein GspC</fullName>
    </recommendedName>
</protein>
<keyword evidence="2" id="KW-0813">Transport</keyword>
<name>A0A2S4HE92_9GAMM</name>
<comment type="subcellular location">
    <subcellularLocation>
        <location evidence="1">Cell inner membrane</location>
    </subcellularLocation>
</comment>